<sequence length="193" mass="21754">MDLMISLVIVAMEISQPLKLFIFLGFFILLGFSYAKRIKTVSSIVCSGSNKTWVLSECYVKPVSKHQSGFNIVLDMNKKVDKIMVYYDFCVKLGKGFRTIVKGDNVEICRFFNGTNVGLMKYAMSMLENFPAKALAPCPKEGHLEFLNITIGKPGDKKMAPTTNYSLFLRLHNENDDNLGSIKLFIDVLSVRD</sequence>
<reference evidence="1 2" key="1">
    <citation type="submission" date="2015-04" db="EMBL/GenBank/DDBJ databases">
        <authorList>
            <person name="Syromyatnikov M.Y."/>
            <person name="Popov V.N."/>
        </authorList>
    </citation>
    <scope>NUCLEOTIDE SEQUENCE [LARGE SCALE GENOMIC DNA]</scope>
</reference>
<organism evidence="1 2">
    <name type="scientific">Clunio marinus</name>
    <dbReference type="NCBI Taxonomy" id="568069"/>
    <lineage>
        <taxon>Eukaryota</taxon>
        <taxon>Metazoa</taxon>
        <taxon>Ecdysozoa</taxon>
        <taxon>Arthropoda</taxon>
        <taxon>Hexapoda</taxon>
        <taxon>Insecta</taxon>
        <taxon>Pterygota</taxon>
        <taxon>Neoptera</taxon>
        <taxon>Endopterygota</taxon>
        <taxon>Diptera</taxon>
        <taxon>Nematocera</taxon>
        <taxon>Chironomoidea</taxon>
        <taxon>Chironomidae</taxon>
        <taxon>Clunio</taxon>
    </lineage>
</organism>
<evidence type="ECO:0000313" key="2">
    <source>
        <dbReference type="Proteomes" id="UP000183832"/>
    </source>
</evidence>
<dbReference type="EMBL" id="CVRI01000054">
    <property type="protein sequence ID" value="CRL00142.1"/>
    <property type="molecule type" value="Genomic_DNA"/>
</dbReference>
<name>A0A1J1IM41_9DIPT</name>
<protein>
    <submittedName>
        <fullName evidence="1">CLUMA_CG013419, isoform A</fullName>
    </submittedName>
</protein>
<dbReference type="PANTHER" id="PTHR20898:SF0">
    <property type="entry name" value="DAEDALUS ON 3-RELATED"/>
    <property type="match status" value="1"/>
</dbReference>
<dbReference type="Proteomes" id="UP000183832">
    <property type="component" value="Unassembled WGS sequence"/>
</dbReference>
<gene>
    <name evidence="1" type="ORF">CLUMA_CG013419</name>
</gene>
<accession>A0A1J1IM41</accession>
<proteinExistence type="predicted"/>
<dbReference type="PANTHER" id="PTHR20898">
    <property type="entry name" value="DAEDALUS ON 3-RELATED-RELATED"/>
    <property type="match status" value="1"/>
</dbReference>
<keyword evidence="2" id="KW-1185">Reference proteome</keyword>
<evidence type="ECO:0000313" key="1">
    <source>
        <dbReference type="EMBL" id="CRL00142.1"/>
    </source>
</evidence>
<dbReference type="AlphaFoldDB" id="A0A1J1IM41"/>